<sequence length="430" mass="49184">MKVVGSELMGSCRLGSDKWVYSSDQSWNNLPKNTVINVLSSKMIPFIIDVKRNSPGIMVDILKALKNSCPIKIKVKPSDENIRKDILTKFNLSRLHRLFNNGYGDVYMGPVRIVSSGIFDISPVISFNTLSFLIPKSVRNPLYEVAFASLGVNIYLVVVPGVLLYATVFTNIAKFVNDKKLTYFGSNVLMLYRYILGVPSKFLNPRTTLMRFYLGGVISMSLSTSSIIQGKLASTMTGISYVDTVRSIQDLVQSELPIRMFNVSRYAFRDINDTSTKQLLERFIPIPPLTELYNISLECVEKMDFISITDRSFLLTHPYVHKTHGYLEFETMKVSYVMPLNHPVSEYFWIRIQRIIQVGVVDKIFGSYRNWYQLKEASRIPSDEKTFVLTVKLLKLPFLLCLFGNTLAVIAFGLELIYFRYIRPIKSFFN</sequence>
<evidence type="ECO:0000256" key="7">
    <source>
        <dbReference type="ARBA" id="ARBA00023180"/>
    </source>
</evidence>
<evidence type="ECO:0000313" key="10">
    <source>
        <dbReference type="Proteomes" id="UP000625711"/>
    </source>
</evidence>
<dbReference type="Proteomes" id="UP000625711">
    <property type="component" value="Unassembled WGS sequence"/>
</dbReference>
<proteinExistence type="predicted"/>
<dbReference type="InterPro" id="IPR052192">
    <property type="entry name" value="Insect_Ionotropic_Sensory_Rcpt"/>
</dbReference>
<dbReference type="OrthoDB" id="6692856at2759"/>
<evidence type="ECO:0000256" key="3">
    <source>
        <dbReference type="ARBA" id="ARBA00022692"/>
    </source>
</evidence>
<evidence type="ECO:0000256" key="6">
    <source>
        <dbReference type="ARBA" id="ARBA00023170"/>
    </source>
</evidence>
<feature type="transmembrane region" description="Helical" evidence="8">
    <location>
        <begin position="398"/>
        <end position="421"/>
    </location>
</feature>
<comment type="caution">
    <text evidence="9">The sequence shown here is derived from an EMBL/GenBank/DDBJ whole genome shotgun (WGS) entry which is preliminary data.</text>
</comment>
<dbReference type="PANTHER" id="PTHR42643">
    <property type="entry name" value="IONOTROPIC RECEPTOR 20A-RELATED"/>
    <property type="match status" value="1"/>
</dbReference>
<reference evidence="9" key="1">
    <citation type="submission" date="2020-08" db="EMBL/GenBank/DDBJ databases">
        <title>Genome sequencing and assembly of the red palm weevil Rhynchophorus ferrugineus.</title>
        <authorList>
            <person name="Dias G.B."/>
            <person name="Bergman C.M."/>
            <person name="Manee M."/>
        </authorList>
    </citation>
    <scope>NUCLEOTIDE SEQUENCE</scope>
    <source>
        <strain evidence="9">AA-2017</strain>
        <tissue evidence="9">Whole larva</tissue>
    </source>
</reference>
<dbReference type="GO" id="GO:0005886">
    <property type="term" value="C:plasma membrane"/>
    <property type="evidence" value="ECO:0007669"/>
    <property type="project" value="UniProtKB-SubCell"/>
</dbReference>
<organism evidence="9 10">
    <name type="scientific">Rhynchophorus ferrugineus</name>
    <name type="common">Red palm weevil</name>
    <name type="synonym">Curculio ferrugineus</name>
    <dbReference type="NCBI Taxonomy" id="354439"/>
    <lineage>
        <taxon>Eukaryota</taxon>
        <taxon>Metazoa</taxon>
        <taxon>Ecdysozoa</taxon>
        <taxon>Arthropoda</taxon>
        <taxon>Hexapoda</taxon>
        <taxon>Insecta</taxon>
        <taxon>Pterygota</taxon>
        <taxon>Neoptera</taxon>
        <taxon>Endopterygota</taxon>
        <taxon>Coleoptera</taxon>
        <taxon>Polyphaga</taxon>
        <taxon>Cucujiformia</taxon>
        <taxon>Curculionidae</taxon>
        <taxon>Dryophthorinae</taxon>
        <taxon>Rhynchophorus</taxon>
    </lineage>
</organism>
<dbReference type="SUPFAM" id="SSF53850">
    <property type="entry name" value="Periplasmic binding protein-like II"/>
    <property type="match status" value="1"/>
</dbReference>
<keyword evidence="7" id="KW-0325">Glycoprotein</keyword>
<keyword evidence="5 8" id="KW-0472">Membrane</keyword>
<keyword evidence="2" id="KW-1003">Cell membrane</keyword>
<evidence type="ECO:0008006" key="11">
    <source>
        <dbReference type="Google" id="ProtNLM"/>
    </source>
</evidence>
<dbReference type="AlphaFoldDB" id="A0A834HS57"/>
<evidence type="ECO:0000256" key="1">
    <source>
        <dbReference type="ARBA" id="ARBA00004651"/>
    </source>
</evidence>
<dbReference type="EMBL" id="JAACXV010014477">
    <property type="protein sequence ID" value="KAF7266994.1"/>
    <property type="molecule type" value="Genomic_DNA"/>
</dbReference>
<comment type="subcellular location">
    <subcellularLocation>
        <location evidence="1">Cell membrane</location>
        <topology evidence="1">Multi-pass membrane protein</topology>
    </subcellularLocation>
</comment>
<keyword evidence="6" id="KW-0675">Receptor</keyword>
<gene>
    <name evidence="9" type="ORF">GWI33_019738</name>
</gene>
<evidence type="ECO:0000256" key="2">
    <source>
        <dbReference type="ARBA" id="ARBA00022475"/>
    </source>
</evidence>
<evidence type="ECO:0000256" key="8">
    <source>
        <dbReference type="SAM" id="Phobius"/>
    </source>
</evidence>
<keyword evidence="4 8" id="KW-1133">Transmembrane helix</keyword>
<dbReference type="PANTHER" id="PTHR42643:SF38">
    <property type="entry name" value="IONOTROPIC RECEPTOR 100A"/>
    <property type="match status" value="1"/>
</dbReference>
<evidence type="ECO:0000313" key="9">
    <source>
        <dbReference type="EMBL" id="KAF7266994.1"/>
    </source>
</evidence>
<protein>
    <recommendedName>
        <fullName evidence="11">Ionotropic receptor</fullName>
    </recommendedName>
</protein>
<feature type="transmembrane region" description="Helical" evidence="8">
    <location>
        <begin position="181"/>
        <end position="198"/>
    </location>
</feature>
<keyword evidence="3 8" id="KW-0812">Transmembrane</keyword>
<name>A0A834HS57_RHYFE</name>
<evidence type="ECO:0000256" key="5">
    <source>
        <dbReference type="ARBA" id="ARBA00023136"/>
    </source>
</evidence>
<keyword evidence="10" id="KW-1185">Reference proteome</keyword>
<evidence type="ECO:0000256" key="4">
    <source>
        <dbReference type="ARBA" id="ARBA00022989"/>
    </source>
</evidence>
<accession>A0A834HS57</accession>
<feature type="transmembrane region" description="Helical" evidence="8">
    <location>
        <begin position="146"/>
        <end position="169"/>
    </location>
</feature>